<feature type="binding site" evidence="5">
    <location>
        <begin position="75"/>
        <end position="82"/>
    </location>
    <ligand>
        <name>substrate</name>
    </ligand>
</feature>
<comment type="miscellaneous">
    <text evidence="5">In the reaction, the free carboxyl group of octanoic acid is attached via an amide linkage to the epsilon-amino group of a specific lysine residue of lipoyl domains of lipoate-dependent enzymes.</text>
</comment>
<organism evidence="8 9">
    <name type="scientific">Candidatus Methylocalor cossyra</name>
    <dbReference type="NCBI Taxonomy" id="3108543"/>
    <lineage>
        <taxon>Bacteria</taxon>
        <taxon>Pseudomonadati</taxon>
        <taxon>Pseudomonadota</taxon>
        <taxon>Gammaproteobacteria</taxon>
        <taxon>Methylococcales</taxon>
        <taxon>Methylococcaceae</taxon>
        <taxon>Candidatus Methylocalor</taxon>
    </lineage>
</organism>
<evidence type="ECO:0000259" key="7">
    <source>
        <dbReference type="PROSITE" id="PS51733"/>
    </source>
</evidence>
<evidence type="ECO:0000256" key="4">
    <source>
        <dbReference type="ARBA" id="ARBA00024732"/>
    </source>
</evidence>
<dbReference type="PANTHER" id="PTHR10993">
    <property type="entry name" value="OCTANOYLTRANSFERASE"/>
    <property type="match status" value="1"/>
</dbReference>
<comment type="catalytic activity">
    <reaction evidence="5 6">
        <text>octanoyl-[ACP] + L-lysyl-[protein] = N(6)-octanoyl-L-lysyl-[protein] + holo-[ACP] + H(+)</text>
        <dbReference type="Rhea" id="RHEA:17665"/>
        <dbReference type="Rhea" id="RHEA-COMP:9636"/>
        <dbReference type="Rhea" id="RHEA-COMP:9685"/>
        <dbReference type="Rhea" id="RHEA-COMP:9752"/>
        <dbReference type="Rhea" id="RHEA-COMP:9928"/>
        <dbReference type="ChEBI" id="CHEBI:15378"/>
        <dbReference type="ChEBI" id="CHEBI:29969"/>
        <dbReference type="ChEBI" id="CHEBI:64479"/>
        <dbReference type="ChEBI" id="CHEBI:78463"/>
        <dbReference type="ChEBI" id="CHEBI:78809"/>
        <dbReference type="EC" id="2.3.1.181"/>
    </reaction>
</comment>
<keyword evidence="2 5" id="KW-0808">Transferase</keyword>
<dbReference type="PROSITE" id="PS01313">
    <property type="entry name" value="LIPB"/>
    <property type="match status" value="1"/>
</dbReference>
<dbReference type="InterPro" id="IPR000544">
    <property type="entry name" value="Octanoyltransferase"/>
</dbReference>
<comment type="function">
    <text evidence="4 5 6">Catalyzes the transfer of endogenously produced octanoic acid from octanoyl-acyl-carrier-protein onto the lipoyl domains of lipoate-dependent enzymes. Lipoyl-ACP can also act as a substrate although octanoyl-ACP is likely to be the physiological substrate.</text>
</comment>
<feature type="site" description="Lowers pKa of active site Cys" evidence="5">
    <location>
        <position position="139"/>
    </location>
</feature>
<keyword evidence="3 5" id="KW-0012">Acyltransferase</keyword>
<proteinExistence type="inferred from homology"/>
<comment type="pathway">
    <text evidence="1 5 6">Protein modification; protein lipoylation via endogenous pathway; protein N(6)-(lipoyl)lysine from octanoyl-[acyl-carrier-protein]: step 1/2.</text>
</comment>
<dbReference type="SUPFAM" id="SSF55681">
    <property type="entry name" value="Class II aaRS and biotin synthetases"/>
    <property type="match status" value="1"/>
</dbReference>
<evidence type="ECO:0000313" key="9">
    <source>
        <dbReference type="Proteomes" id="UP001497493"/>
    </source>
</evidence>
<dbReference type="Gene3D" id="3.30.930.10">
    <property type="entry name" value="Bira Bifunctional Protein, Domain 2"/>
    <property type="match status" value="1"/>
</dbReference>
<dbReference type="Pfam" id="PF21948">
    <property type="entry name" value="LplA-B_cat"/>
    <property type="match status" value="1"/>
</dbReference>
<evidence type="ECO:0000256" key="6">
    <source>
        <dbReference type="PIRNR" id="PIRNR016262"/>
    </source>
</evidence>
<comment type="subcellular location">
    <subcellularLocation>
        <location evidence="5">Cytoplasm</location>
    </subcellularLocation>
</comment>
<sequence>MTDKAATDILRLRTFGMRDYGATWQAMREFTDARDADTPDELWLLEHSPVYTLGLNGDPRHLLKTTDAPVLKTDRGGQITWHGPGQLIAYTLVDLRRKQLGIRALVGGLEQAVIDLLRQYGIAARARPEAPGVYVEGRKIAALGLRVRRGCSYHGLSLNVNPDLAGFAAINPCGQAGLEVTSLARLGIAAEVHDLMAPLAVEIMEKLNFRGLTPGP</sequence>
<reference evidence="8 9" key="1">
    <citation type="submission" date="2024-04" db="EMBL/GenBank/DDBJ databases">
        <authorList>
            <person name="Cremers G."/>
        </authorList>
    </citation>
    <scope>NUCLEOTIDE SEQUENCE [LARGE SCALE GENOMIC DNA]</scope>
    <source>
        <strain evidence="8">MeCH1-AG</strain>
    </source>
</reference>
<feature type="binding site" evidence="5">
    <location>
        <begin position="155"/>
        <end position="157"/>
    </location>
    <ligand>
        <name>substrate</name>
    </ligand>
</feature>
<gene>
    <name evidence="5 8" type="primary">lipB</name>
    <name evidence="8" type="ORF">MECH1_V1_0412</name>
</gene>
<dbReference type="Proteomes" id="UP001497493">
    <property type="component" value="Chromosome"/>
</dbReference>
<keyword evidence="9" id="KW-1185">Reference proteome</keyword>
<dbReference type="GO" id="GO:0033819">
    <property type="term" value="F:lipoyl(octanoyl) transferase activity"/>
    <property type="evidence" value="ECO:0007669"/>
    <property type="project" value="UniProtKB-EC"/>
</dbReference>
<dbReference type="EC" id="2.3.1.181" evidence="5 6"/>
<keyword evidence="5" id="KW-0963">Cytoplasm</keyword>
<name>A0ABP1C4S0_9GAMM</name>
<accession>A0ABP1C4S0</accession>
<dbReference type="CDD" id="cd16444">
    <property type="entry name" value="LipB"/>
    <property type="match status" value="1"/>
</dbReference>
<feature type="active site" description="Acyl-thioester intermediate" evidence="5">
    <location>
        <position position="173"/>
    </location>
</feature>
<dbReference type="InterPro" id="IPR020605">
    <property type="entry name" value="Octanoyltransferase_CS"/>
</dbReference>
<dbReference type="InterPro" id="IPR004143">
    <property type="entry name" value="BPL_LPL_catalytic"/>
</dbReference>
<dbReference type="HAMAP" id="MF_00013">
    <property type="entry name" value="LipB"/>
    <property type="match status" value="1"/>
</dbReference>
<dbReference type="RefSeq" id="WP_348758773.1">
    <property type="nucleotide sequence ID" value="NZ_OZ026884.1"/>
</dbReference>
<dbReference type="InterPro" id="IPR045864">
    <property type="entry name" value="aa-tRNA-synth_II/BPL/LPL"/>
</dbReference>
<comment type="similarity">
    <text evidence="5 6">Belongs to the LipB family.</text>
</comment>
<evidence type="ECO:0000256" key="1">
    <source>
        <dbReference type="ARBA" id="ARBA00004821"/>
    </source>
</evidence>
<protein>
    <recommendedName>
        <fullName evidence="5 6">Octanoyltransferase</fullName>
        <ecNumber evidence="5 6">2.3.1.181</ecNumber>
    </recommendedName>
    <alternativeName>
        <fullName evidence="5">Lipoate-protein ligase B</fullName>
    </alternativeName>
    <alternativeName>
        <fullName evidence="5">Lipoyl/octanoyl transferase</fullName>
    </alternativeName>
    <alternativeName>
        <fullName evidence="5">Octanoyl-[acyl-carrier-protein]-protein N-octanoyltransferase</fullName>
    </alternativeName>
</protein>
<evidence type="ECO:0000313" key="8">
    <source>
        <dbReference type="EMBL" id="CAL1239188.1"/>
    </source>
</evidence>
<feature type="binding site" evidence="5">
    <location>
        <begin position="142"/>
        <end position="144"/>
    </location>
    <ligand>
        <name>substrate</name>
    </ligand>
</feature>
<dbReference type="PROSITE" id="PS51733">
    <property type="entry name" value="BPL_LPL_CATALYTIC"/>
    <property type="match status" value="1"/>
</dbReference>
<dbReference type="NCBIfam" id="TIGR00214">
    <property type="entry name" value="lipB"/>
    <property type="match status" value="1"/>
</dbReference>
<dbReference type="PANTHER" id="PTHR10993:SF7">
    <property type="entry name" value="LIPOYLTRANSFERASE 2, MITOCHONDRIAL-RELATED"/>
    <property type="match status" value="1"/>
</dbReference>
<evidence type="ECO:0000256" key="5">
    <source>
        <dbReference type="HAMAP-Rule" id="MF_00013"/>
    </source>
</evidence>
<dbReference type="PIRSF" id="PIRSF016262">
    <property type="entry name" value="LPLase"/>
    <property type="match status" value="1"/>
</dbReference>
<evidence type="ECO:0000256" key="2">
    <source>
        <dbReference type="ARBA" id="ARBA00022679"/>
    </source>
</evidence>
<dbReference type="EMBL" id="OZ026884">
    <property type="protein sequence ID" value="CAL1239188.1"/>
    <property type="molecule type" value="Genomic_DNA"/>
</dbReference>
<evidence type="ECO:0000256" key="3">
    <source>
        <dbReference type="ARBA" id="ARBA00023315"/>
    </source>
</evidence>
<feature type="domain" description="BPL/LPL catalytic" evidence="7">
    <location>
        <begin position="36"/>
        <end position="211"/>
    </location>
</feature>
<dbReference type="NCBIfam" id="NF010922">
    <property type="entry name" value="PRK14342.1"/>
    <property type="match status" value="1"/>
</dbReference>